<evidence type="ECO:0008006" key="4">
    <source>
        <dbReference type="Google" id="ProtNLM"/>
    </source>
</evidence>
<dbReference type="Proteomes" id="UP000831485">
    <property type="component" value="Chromosome"/>
</dbReference>
<name>A0ABY4LIQ6_9BACT</name>
<accession>A0ABY4LIQ6</accession>
<evidence type="ECO:0000313" key="2">
    <source>
        <dbReference type="EMBL" id="UPU37877.1"/>
    </source>
</evidence>
<feature type="region of interest" description="Disordered" evidence="1">
    <location>
        <begin position="81"/>
        <end position="106"/>
    </location>
</feature>
<gene>
    <name evidence="2" type="ORF">M1B72_09255</name>
</gene>
<dbReference type="RefSeq" id="WP_248647267.1">
    <property type="nucleotide sequence ID" value="NZ_CP096574.1"/>
</dbReference>
<keyword evidence="3" id="KW-1185">Reference proteome</keyword>
<organism evidence="2 3">
    <name type="scientific">Geomonas paludis</name>
    <dbReference type="NCBI Taxonomy" id="2740185"/>
    <lineage>
        <taxon>Bacteria</taxon>
        <taxon>Pseudomonadati</taxon>
        <taxon>Thermodesulfobacteriota</taxon>
        <taxon>Desulfuromonadia</taxon>
        <taxon>Geobacterales</taxon>
        <taxon>Geobacteraceae</taxon>
        <taxon>Geomonas</taxon>
    </lineage>
</organism>
<protein>
    <recommendedName>
        <fullName evidence="4">DUF2274 domain-containing protein</fullName>
    </recommendedName>
</protein>
<dbReference type="EMBL" id="CP096574">
    <property type="protein sequence ID" value="UPU37877.1"/>
    <property type="molecule type" value="Genomic_DNA"/>
</dbReference>
<evidence type="ECO:0000313" key="3">
    <source>
        <dbReference type="Proteomes" id="UP000831485"/>
    </source>
</evidence>
<proteinExistence type="predicted"/>
<reference evidence="2" key="1">
    <citation type="submission" date="2022-04" db="EMBL/GenBank/DDBJ databases">
        <authorList>
            <person name="Liu G."/>
        </authorList>
    </citation>
    <scope>NUCLEOTIDE SEQUENCE</scope>
    <source>
        <strain evidence="2">RG22</strain>
    </source>
</reference>
<evidence type="ECO:0000256" key="1">
    <source>
        <dbReference type="SAM" id="MobiDB-lite"/>
    </source>
</evidence>
<sequence>MKKNSAETTELRIRPLPTPPEKQKIAFKLPRPTLSKFDAYLAAYADIYGVEPDRDFIVDRIFTSFFESDHAFVAYLKRETPHPDKKKDKKSVLGGENAVLGESAQI</sequence>